<keyword evidence="2" id="KW-1133">Transmembrane helix</keyword>
<name>A0A2D3T226_9ENTR</name>
<evidence type="ECO:0000256" key="2">
    <source>
        <dbReference type="SAM" id="Phobius"/>
    </source>
</evidence>
<accession>A0A2D3T226</accession>
<dbReference type="Gene3D" id="1.20.1170.10">
    <property type="match status" value="1"/>
</dbReference>
<dbReference type="Proteomes" id="UP000230008">
    <property type="component" value="Chromosome"/>
</dbReference>
<sequence length="199" mass="21963">MNKENISPRTARDALIIELLGDVGSIHDEIKELPNLLKVSLSESLKMIASAVEEAEKTAEKLKEETQAVLVASSQAQLHQVQENIGKLVKSSIDTAVEKSLSGAKAEIQTLEDRIDSATAGIKKHNPAIMNYVLAIMMTAMIVTMLFSTIYLWGEVHEAREAARYAERNLSIAGSALNTLPEKYQQQMRDEITKARSKN</sequence>
<keyword evidence="1" id="KW-0175">Coiled coil</keyword>
<proteinExistence type="predicted"/>
<organism evidence="3 4">
    <name type="scientific">Candidatus Williamhamiltonella defendens</name>
    <dbReference type="NCBI Taxonomy" id="138072"/>
    <lineage>
        <taxon>Bacteria</taxon>
        <taxon>Pseudomonadati</taxon>
        <taxon>Pseudomonadota</taxon>
        <taxon>Gammaproteobacteria</taxon>
        <taxon>Enterobacterales</taxon>
        <taxon>Enterobacteriaceae</taxon>
        <taxon>aphid secondary symbionts</taxon>
        <taxon>Candidatus Williamhamiltonella</taxon>
    </lineage>
</organism>
<protein>
    <submittedName>
        <fullName evidence="3">Uncharacterized protein</fullName>
    </submittedName>
</protein>
<gene>
    <name evidence="3" type="ORF">BJP41_05355</name>
</gene>
<feature type="transmembrane region" description="Helical" evidence="2">
    <location>
        <begin position="132"/>
        <end position="154"/>
    </location>
</feature>
<feature type="coiled-coil region" evidence="1">
    <location>
        <begin position="45"/>
        <end position="72"/>
    </location>
</feature>
<dbReference type="RefSeq" id="WP_100103285.1">
    <property type="nucleotide sequence ID" value="NZ_CADIJJ010000033.1"/>
</dbReference>
<evidence type="ECO:0000256" key="1">
    <source>
        <dbReference type="SAM" id="Coils"/>
    </source>
</evidence>
<evidence type="ECO:0000313" key="4">
    <source>
        <dbReference type="Proteomes" id="UP000230008"/>
    </source>
</evidence>
<keyword evidence="2" id="KW-0472">Membrane</keyword>
<reference evidence="4" key="1">
    <citation type="submission" date="2016-10" db="EMBL/GenBank/DDBJ databases">
        <authorList>
            <person name="Chevignon G."/>
        </authorList>
    </citation>
    <scope>NUCLEOTIDE SEQUENCE [LARGE SCALE GENOMIC DNA]</scope>
    <source>
        <strain evidence="4">A2C</strain>
    </source>
</reference>
<evidence type="ECO:0000313" key="3">
    <source>
        <dbReference type="EMBL" id="ATW29855.1"/>
    </source>
</evidence>
<dbReference type="EMBL" id="CP017606">
    <property type="protein sequence ID" value="ATW29855.1"/>
    <property type="molecule type" value="Genomic_DNA"/>
</dbReference>
<keyword evidence="2" id="KW-0812">Transmembrane</keyword>
<dbReference type="AlphaFoldDB" id="A0A2D3T226"/>
<reference evidence="4" key="2">
    <citation type="submission" date="2017-11" db="EMBL/GenBank/DDBJ databases">
        <title>PacBio sequencing of new strain of the secondary endosymbiont Candidatus Hamiltonella defensa.</title>
        <authorList>
            <person name="Strand M.R."/>
            <person name="Oliver K."/>
        </authorList>
    </citation>
    <scope>NUCLEOTIDE SEQUENCE [LARGE SCALE GENOMIC DNA]</scope>
    <source>
        <strain evidence="4">A2C</strain>
    </source>
</reference>